<protein>
    <submittedName>
        <fullName evidence="1">Uncharacterized protein</fullName>
    </submittedName>
</protein>
<sequence length="36" mass="4543">MNEYWSLFIAFFKKEYLRLGKWLESMLVLNKIVFRK</sequence>
<evidence type="ECO:0000313" key="2">
    <source>
        <dbReference type="Proteomes" id="UP000095576"/>
    </source>
</evidence>
<proteinExistence type="predicted"/>
<evidence type="ECO:0000313" key="1">
    <source>
        <dbReference type="EMBL" id="CUQ06843.1"/>
    </source>
</evidence>
<gene>
    <name evidence="1" type="ORF">ERS852511_04202</name>
</gene>
<dbReference type="AlphaFoldDB" id="A0A174TA52"/>
<dbReference type="Proteomes" id="UP000095576">
    <property type="component" value="Unassembled WGS sequence"/>
</dbReference>
<reference evidence="1 2" key="1">
    <citation type="submission" date="2015-09" db="EMBL/GenBank/DDBJ databases">
        <authorList>
            <consortium name="Pathogen Informatics"/>
        </authorList>
    </citation>
    <scope>NUCLEOTIDE SEQUENCE [LARGE SCALE GENOMIC DNA]</scope>
    <source>
        <strain evidence="1 2">2789STDY5834899</strain>
    </source>
</reference>
<accession>A0A174TA52</accession>
<dbReference type="EMBL" id="CZAP01000021">
    <property type="protein sequence ID" value="CUQ06843.1"/>
    <property type="molecule type" value="Genomic_DNA"/>
</dbReference>
<name>A0A174TA52_BACT4</name>
<organism evidence="1 2">
    <name type="scientific">Bacteroides thetaiotaomicron</name>
    <dbReference type="NCBI Taxonomy" id="818"/>
    <lineage>
        <taxon>Bacteria</taxon>
        <taxon>Pseudomonadati</taxon>
        <taxon>Bacteroidota</taxon>
        <taxon>Bacteroidia</taxon>
        <taxon>Bacteroidales</taxon>
        <taxon>Bacteroidaceae</taxon>
        <taxon>Bacteroides</taxon>
    </lineage>
</organism>